<dbReference type="AlphaFoldDB" id="A0A060XH64"/>
<reference evidence="3" key="2">
    <citation type="submission" date="2014-03" db="EMBL/GenBank/DDBJ databases">
        <authorList>
            <person name="Genoscope - CEA"/>
        </authorList>
    </citation>
    <scope>NUCLEOTIDE SEQUENCE</scope>
</reference>
<evidence type="ECO:0000256" key="1">
    <source>
        <dbReference type="SAM" id="Coils"/>
    </source>
</evidence>
<name>A0A060XH64_ONCMY</name>
<reference evidence="3" key="1">
    <citation type="journal article" date="2014" name="Nat. Commun.">
        <title>The rainbow trout genome provides novel insights into evolution after whole-genome duplication in vertebrates.</title>
        <authorList>
            <person name="Berthelot C."/>
            <person name="Brunet F."/>
            <person name="Chalopin D."/>
            <person name="Juanchich A."/>
            <person name="Bernard M."/>
            <person name="Noel B."/>
            <person name="Bento P."/>
            <person name="Da Silva C."/>
            <person name="Labadie K."/>
            <person name="Alberti A."/>
            <person name="Aury J.M."/>
            <person name="Louis A."/>
            <person name="Dehais P."/>
            <person name="Bardou P."/>
            <person name="Montfort J."/>
            <person name="Klopp C."/>
            <person name="Cabau C."/>
            <person name="Gaspin C."/>
            <person name="Thorgaard G.H."/>
            <person name="Boussaha M."/>
            <person name="Quillet E."/>
            <person name="Guyomard R."/>
            <person name="Galiana D."/>
            <person name="Bobe J."/>
            <person name="Volff J.N."/>
            <person name="Genet C."/>
            <person name="Wincker P."/>
            <person name="Jaillon O."/>
            <person name="Roest Crollius H."/>
            <person name="Guiguen Y."/>
        </authorList>
    </citation>
    <scope>NUCLEOTIDE SEQUENCE [LARGE SCALE GENOMIC DNA]</scope>
</reference>
<evidence type="ECO:0000313" key="4">
    <source>
        <dbReference type="Proteomes" id="UP000193380"/>
    </source>
</evidence>
<dbReference type="STRING" id="8022.A0A060XH64"/>
<feature type="coiled-coil region" evidence="1">
    <location>
        <begin position="327"/>
        <end position="386"/>
    </location>
</feature>
<protein>
    <submittedName>
        <fullName evidence="3">Uncharacterized protein</fullName>
    </submittedName>
</protein>
<sequence>MKNQDLKNVEKKQGKLTKYKEFQQEKFTQLDLQDVEKLKHTKKLQKELEKLEEVRNVPATSEKIISEASARREVLEKEKLKEVMESLKEEPSGLQQEKEIMEKELSKSEQDTLPSGRGPSPQHRCDPAEHGQAIASDTLRDRRAAIKELQVKIPQCEQELQKDKAELEQLLQADGQTRELVRDMRQKVEEAKSSLSSNRSRGKVPDALMQQKRSGKIPDILGRLRWLSWCLRRQRGRVMRGRMGSSIGTEVTQQELDFMESKLIEKVVQLQDCQKWKLQLEEKVQRLLQQLRDMKNTNNMQSLAEQEAHLKPQIKELDDNVLAANPNKNKQKQLEKTLKDFQKASSKAGKVERLHTLIVDINSHKLKAQQDKLDKVNKELDDCSSAITKAQVAIKTAGRNLKKCESPGGD</sequence>
<dbReference type="PaxDb" id="8022-A0A060XH64"/>
<keyword evidence="1" id="KW-0175">Coiled coil</keyword>
<organism evidence="3 4">
    <name type="scientific">Oncorhynchus mykiss</name>
    <name type="common">Rainbow trout</name>
    <name type="synonym">Salmo gairdneri</name>
    <dbReference type="NCBI Taxonomy" id="8022"/>
    <lineage>
        <taxon>Eukaryota</taxon>
        <taxon>Metazoa</taxon>
        <taxon>Chordata</taxon>
        <taxon>Craniata</taxon>
        <taxon>Vertebrata</taxon>
        <taxon>Euteleostomi</taxon>
        <taxon>Actinopterygii</taxon>
        <taxon>Neopterygii</taxon>
        <taxon>Teleostei</taxon>
        <taxon>Protacanthopterygii</taxon>
        <taxon>Salmoniformes</taxon>
        <taxon>Salmonidae</taxon>
        <taxon>Salmoninae</taxon>
        <taxon>Oncorhynchus</taxon>
    </lineage>
</organism>
<feature type="region of interest" description="Disordered" evidence="2">
    <location>
        <begin position="84"/>
        <end position="132"/>
    </location>
</feature>
<dbReference type="Proteomes" id="UP000193380">
    <property type="component" value="Unassembled WGS sequence"/>
</dbReference>
<dbReference type="EMBL" id="FR905391">
    <property type="protein sequence ID" value="CDQ78953.1"/>
    <property type="molecule type" value="Genomic_DNA"/>
</dbReference>
<accession>A0A060XH64</accession>
<proteinExistence type="predicted"/>
<feature type="compositionally biased region" description="Basic and acidic residues" evidence="2">
    <location>
        <begin position="84"/>
        <end position="110"/>
    </location>
</feature>
<evidence type="ECO:0000256" key="2">
    <source>
        <dbReference type="SAM" id="MobiDB-lite"/>
    </source>
</evidence>
<feature type="coiled-coil region" evidence="1">
    <location>
        <begin position="146"/>
        <end position="173"/>
    </location>
</feature>
<gene>
    <name evidence="3" type="ORF">GSONMT00039703001</name>
</gene>
<evidence type="ECO:0000313" key="3">
    <source>
        <dbReference type="EMBL" id="CDQ78953.1"/>
    </source>
</evidence>